<dbReference type="InterPro" id="IPR020826">
    <property type="entry name" value="Transketolase_BS"/>
</dbReference>
<evidence type="ECO:0000313" key="13">
    <source>
        <dbReference type="Proteomes" id="UP000635387"/>
    </source>
</evidence>
<evidence type="ECO:0000313" key="12">
    <source>
        <dbReference type="EMBL" id="GHH37788.1"/>
    </source>
</evidence>
<evidence type="ECO:0000256" key="5">
    <source>
        <dbReference type="ARBA" id="ARBA00022723"/>
    </source>
</evidence>
<dbReference type="CDD" id="cd02007">
    <property type="entry name" value="TPP_DXS"/>
    <property type="match status" value="1"/>
</dbReference>
<dbReference type="Pfam" id="PF02779">
    <property type="entry name" value="Transket_pyr"/>
    <property type="match status" value="1"/>
</dbReference>
<dbReference type="InterPro" id="IPR009014">
    <property type="entry name" value="Transketo_C/PFOR_II"/>
</dbReference>
<feature type="binding site" evidence="10">
    <location>
        <position position="183"/>
    </location>
    <ligand>
        <name>thiamine diphosphate</name>
        <dbReference type="ChEBI" id="CHEBI:58937"/>
    </ligand>
</feature>
<dbReference type="InterPro" id="IPR049557">
    <property type="entry name" value="Transketolase_CS"/>
</dbReference>
<evidence type="ECO:0000256" key="4">
    <source>
        <dbReference type="ARBA" id="ARBA00022679"/>
    </source>
</evidence>
<dbReference type="EC" id="2.2.1.7" evidence="10"/>
<name>A0ABQ3MHD6_9PSEU</name>
<dbReference type="PROSITE" id="PS00801">
    <property type="entry name" value="TRANSKETOLASE_1"/>
    <property type="match status" value="1"/>
</dbReference>
<dbReference type="SUPFAM" id="SSF52922">
    <property type="entry name" value="TK C-terminal domain-like"/>
    <property type="match status" value="1"/>
</dbReference>
<keyword evidence="8 10" id="KW-0786">Thiamine pyrophosphate</keyword>
<dbReference type="Gene3D" id="3.40.50.970">
    <property type="match status" value="2"/>
</dbReference>
<dbReference type="RefSeq" id="WP_191259871.1">
    <property type="nucleotide sequence ID" value="NZ_BNAY01000016.1"/>
</dbReference>
<dbReference type="SUPFAM" id="SSF52518">
    <property type="entry name" value="Thiamin diphosphate-binding fold (THDP-binding)"/>
    <property type="match status" value="2"/>
</dbReference>
<dbReference type="Pfam" id="PF02780">
    <property type="entry name" value="Transketolase_C"/>
    <property type="match status" value="1"/>
</dbReference>
<dbReference type="Pfam" id="PF13292">
    <property type="entry name" value="DXP_synthase_N"/>
    <property type="match status" value="2"/>
</dbReference>
<evidence type="ECO:0000256" key="3">
    <source>
        <dbReference type="ARBA" id="ARBA00011738"/>
    </source>
</evidence>
<evidence type="ECO:0000256" key="1">
    <source>
        <dbReference type="ARBA" id="ARBA00004980"/>
    </source>
</evidence>
<evidence type="ECO:0000256" key="2">
    <source>
        <dbReference type="ARBA" id="ARBA00011081"/>
    </source>
</evidence>
<comment type="similarity">
    <text evidence="2 10">Belongs to the transketolase family. DXPS subfamily.</text>
</comment>
<sequence length="596" mass="62898">MTATASGTPRLLNSVVRRQGLARMGKGQLDALAREIREVLLETVCATGGHLGSNLGVVELTIALHRVFDPGRDRIVFDVGHQCYPHKLLTGRLSRFGRLRKAGGLSGYPARGESETDVVENSHASTALSYADGLTTAFTLRGQADRRVVVVIGDGALTGGMSWEAINTIGAAARPMVVVLNDNGRSYAPTVGSISTHLRDLRGHAAGANVFTNLGFAYFGPVDGHDVAEIEHAFRQASTMDRPALVHVVTVKGKGYPPAEADDVDHMHTVGALNRRTGLPAAGQGRTWTSVFAHEIRTLGAERPDLVCLSAAMITPTGLADFARAFPGRAFDVGIAEQHAVTRAAGLAMGGLHPVVAIYSTFLNRAVDQLLMDVALHRLPVTFVLDRAGVTGPDGPSHHGVWDLSVLGLVPGLRVAAPRDPATLRALLRDAVSVTDGPTAVRFPKTTASQDIQARQRIGPIDVLRSGSADDVLVVAVGPLAAPCLEAAERLDGRGVGVTVVDPRWVLPVPAELTKLALRHPLVVTVEDNLVTGGVGTHLRQALDVYPAPPPVRSLGMPPLFLAHGTRADLLREHGLDADGITGAVLRALASEEVAR</sequence>
<feature type="binding site" evidence="10">
    <location>
        <begin position="155"/>
        <end position="156"/>
    </location>
    <ligand>
        <name>thiamine diphosphate</name>
        <dbReference type="ChEBI" id="CHEBI:58937"/>
    </ligand>
</feature>
<evidence type="ECO:0000256" key="9">
    <source>
        <dbReference type="ARBA" id="ARBA00023229"/>
    </source>
</evidence>
<evidence type="ECO:0000256" key="8">
    <source>
        <dbReference type="ARBA" id="ARBA00023052"/>
    </source>
</evidence>
<keyword evidence="13" id="KW-1185">Reference proteome</keyword>
<feature type="binding site" evidence="10">
    <location>
        <position position="154"/>
    </location>
    <ligand>
        <name>Mg(2+)</name>
        <dbReference type="ChEBI" id="CHEBI:18420"/>
    </ligand>
</feature>
<feature type="binding site" evidence="10">
    <location>
        <position position="183"/>
    </location>
    <ligand>
        <name>Mg(2+)</name>
        <dbReference type="ChEBI" id="CHEBI:18420"/>
    </ligand>
</feature>
<comment type="caution">
    <text evidence="12">The sequence shown here is derived from an EMBL/GenBank/DDBJ whole genome shotgun (WGS) entry which is preliminary data.</text>
</comment>
<dbReference type="PANTHER" id="PTHR43322:SF5">
    <property type="entry name" value="1-DEOXY-D-XYLULOSE-5-PHOSPHATE SYNTHASE, CHLOROPLASTIC"/>
    <property type="match status" value="1"/>
</dbReference>
<dbReference type="NCBIfam" id="NF003933">
    <property type="entry name" value="PRK05444.2-2"/>
    <property type="match status" value="1"/>
</dbReference>
<organism evidence="12 13">
    <name type="scientific">Amycolatopsis oliviviridis</name>
    <dbReference type="NCBI Taxonomy" id="1471590"/>
    <lineage>
        <taxon>Bacteria</taxon>
        <taxon>Bacillati</taxon>
        <taxon>Actinomycetota</taxon>
        <taxon>Actinomycetes</taxon>
        <taxon>Pseudonocardiales</taxon>
        <taxon>Pseudonocardiaceae</taxon>
        <taxon>Amycolatopsis</taxon>
    </lineage>
</organism>
<comment type="function">
    <text evidence="10">Catalyzes the acyloin condensation reaction between C atoms 2 and 3 of pyruvate and glyceraldehyde 3-phosphate to yield 1-deoxy-D-xylulose-5-phosphate (DXP).</text>
</comment>
<feature type="binding site" evidence="10">
    <location>
        <position position="337"/>
    </location>
    <ligand>
        <name>thiamine diphosphate</name>
        <dbReference type="ChEBI" id="CHEBI:58937"/>
    </ligand>
</feature>
<evidence type="ECO:0000259" key="11">
    <source>
        <dbReference type="SMART" id="SM00861"/>
    </source>
</evidence>
<dbReference type="InterPro" id="IPR005477">
    <property type="entry name" value="Dxylulose-5-P_synthase"/>
</dbReference>
<protein>
    <recommendedName>
        <fullName evidence="10">1-deoxy-D-xylulose-5-phosphate synthase</fullName>
        <ecNumber evidence="10">2.2.1.7</ecNumber>
    </recommendedName>
    <alternativeName>
        <fullName evidence="10">1-deoxyxylulose-5-phosphate synthase</fullName>
        <shortName evidence="10">DXP synthase</shortName>
        <shortName evidence="10">DXPS</shortName>
    </alternativeName>
</protein>
<keyword evidence="7 10" id="KW-0784">Thiamine biosynthesis</keyword>
<keyword evidence="9 10" id="KW-0414">Isoprene biosynthesis</keyword>
<keyword evidence="5 10" id="KW-0479">Metal-binding</keyword>
<feature type="binding site" evidence="10">
    <location>
        <begin position="122"/>
        <end position="124"/>
    </location>
    <ligand>
        <name>thiamine diphosphate</name>
        <dbReference type="ChEBI" id="CHEBI:58937"/>
    </ligand>
</feature>
<dbReference type="InterPro" id="IPR005475">
    <property type="entry name" value="Transketolase-like_Pyr-bd"/>
</dbReference>
<dbReference type="CDD" id="cd07033">
    <property type="entry name" value="TPP_PYR_DXS_TK_like"/>
    <property type="match status" value="1"/>
</dbReference>
<comment type="catalytic activity">
    <reaction evidence="10">
        <text>D-glyceraldehyde 3-phosphate + pyruvate + H(+) = 1-deoxy-D-xylulose 5-phosphate + CO2</text>
        <dbReference type="Rhea" id="RHEA:12605"/>
        <dbReference type="ChEBI" id="CHEBI:15361"/>
        <dbReference type="ChEBI" id="CHEBI:15378"/>
        <dbReference type="ChEBI" id="CHEBI:16526"/>
        <dbReference type="ChEBI" id="CHEBI:57792"/>
        <dbReference type="ChEBI" id="CHEBI:59776"/>
        <dbReference type="EC" id="2.2.1.7"/>
    </reaction>
</comment>
<dbReference type="SMART" id="SM00861">
    <property type="entry name" value="Transket_pyr"/>
    <property type="match status" value="1"/>
</dbReference>
<feature type="domain" description="Transketolase-like pyrimidine-binding" evidence="11">
    <location>
        <begin position="286"/>
        <end position="450"/>
    </location>
</feature>
<comment type="subunit">
    <text evidence="3 10">Homodimer.</text>
</comment>
<dbReference type="EMBL" id="BNAY01000016">
    <property type="protein sequence ID" value="GHH37788.1"/>
    <property type="molecule type" value="Genomic_DNA"/>
</dbReference>
<feature type="binding site" evidence="10">
    <location>
        <position position="256"/>
    </location>
    <ligand>
        <name>thiamine diphosphate</name>
        <dbReference type="ChEBI" id="CHEBI:58937"/>
    </ligand>
</feature>
<keyword evidence="6 10" id="KW-0460">Magnesium</keyword>
<dbReference type="PANTHER" id="PTHR43322">
    <property type="entry name" value="1-D-DEOXYXYLULOSE 5-PHOSPHATE SYNTHASE-RELATED"/>
    <property type="match status" value="1"/>
</dbReference>
<evidence type="ECO:0000256" key="6">
    <source>
        <dbReference type="ARBA" id="ARBA00022842"/>
    </source>
</evidence>
<comment type="cofactor">
    <cofactor evidence="10">
        <name>thiamine diphosphate</name>
        <dbReference type="ChEBI" id="CHEBI:58937"/>
    </cofactor>
    <text evidence="10">Binds 1 thiamine pyrophosphate per subunit.</text>
</comment>
<dbReference type="PROSITE" id="PS00802">
    <property type="entry name" value="TRANSKETOLASE_2"/>
    <property type="match status" value="1"/>
</dbReference>
<dbReference type="HAMAP" id="MF_00315">
    <property type="entry name" value="DXP_synth"/>
    <property type="match status" value="1"/>
</dbReference>
<dbReference type="Gene3D" id="3.40.50.920">
    <property type="match status" value="1"/>
</dbReference>
<proteinExistence type="inferred from homology"/>
<reference evidence="13" key="1">
    <citation type="journal article" date="2019" name="Int. J. Syst. Evol. Microbiol.">
        <title>The Global Catalogue of Microorganisms (GCM) 10K type strain sequencing project: providing services to taxonomists for standard genome sequencing and annotation.</title>
        <authorList>
            <consortium name="The Broad Institute Genomics Platform"/>
            <consortium name="The Broad Institute Genome Sequencing Center for Infectious Disease"/>
            <person name="Wu L."/>
            <person name="Ma J."/>
        </authorList>
    </citation>
    <scope>NUCLEOTIDE SEQUENCE [LARGE SCALE GENOMIC DNA]</scope>
    <source>
        <strain evidence="13">CGMCC 4.7683</strain>
    </source>
</reference>
<comment type="cofactor">
    <cofactor evidence="10">
        <name>Mg(2+)</name>
        <dbReference type="ChEBI" id="CHEBI:18420"/>
    </cofactor>
    <text evidence="10">Binds 1 Mg(2+) ion per subunit.</text>
</comment>
<dbReference type="InterPro" id="IPR029061">
    <property type="entry name" value="THDP-binding"/>
</dbReference>
<comment type="pathway">
    <text evidence="1 10">Metabolic intermediate biosynthesis; 1-deoxy-D-xylulose 5-phosphate biosynthesis; 1-deoxy-D-xylulose 5-phosphate from D-glyceraldehyde 3-phosphate and pyruvate: step 1/1.</text>
</comment>
<keyword evidence="4 10" id="KW-0808">Transferase</keyword>
<evidence type="ECO:0000256" key="10">
    <source>
        <dbReference type="HAMAP-Rule" id="MF_00315"/>
    </source>
</evidence>
<evidence type="ECO:0000256" key="7">
    <source>
        <dbReference type="ARBA" id="ARBA00022977"/>
    </source>
</evidence>
<gene>
    <name evidence="12" type="primary">dxs2</name>
    <name evidence="10" type="synonym">dxs</name>
    <name evidence="12" type="ORF">GCM10017790_82660</name>
</gene>
<accession>A0ABQ3MHD6</accession>
<feature type="binding site" evidence="10">
    <location>
        <position position="81"/>
    </location>
    <ligand>
        <name>thiamine diphosphate</name>
        <dbReference type="ChEBI" id="CHEBI:58937"/>
    </ligand>
</feature>
<dbReference type="Proteomes" id="UP000635387">
    <property type="component" value="Unassembled WGS sequence"/>
</dbReference>
<dbReference type="InterPro" id="IPR033248">
    <property type="entry name" value="Transketolase_C"/>
</dbReference>